<dbReference type="InterPro" id="IPR009296">
    <property type="entry name" value="DUF951"/>
</dbReference>
<evidence type="ECO:0000313" key="2">
    <source>
        <dbReference type="Proteomes" id="UP000604730"/>
    </source>
</evidence>
<reference evidence="1 2" key="1">
    <citation type="submission" date="2021-01" db="EMBL/GenBank/DDBJ databases">
        <title>Isolation and description of Catonella massiliensis sp. nov., a novel Catonella species, isolated from a stable periodontitis subject.</title>
        <authorList>
            <person name="Antezack A."/>
            <person name="Boxberger M."/>
            <person name="La Scola B."/>
            <person name="Monnet-Corti V."/>
        </authorList>
    </citation>
    <scope>NUCLEOTIDE SEQUENCE [LARGE SCALE GENOMIC DNA]</scope>
    <source>
        <strain evidence="1 2">Marseille-Q4567</strain>
    </source>
</reference>
<organism evidence="1 2">
    <name type="scientific">Catonella massiliensis</name>
    <dbReference type="NCBI Taxonomy" id="2799636"/>
    <lineage>
        <taxon>Bacteria</taxon>
        <taxon>Bacillati</taxon>
        <taxon>Bacillota</taxon>
        <taxon>Clostridia</taxon>
        <taxon>Lachnospirales</taxon>
        <taxon>Lachnospiraceae</taxon>
        <taxon>Catonella</taxon>
    </lineage>
</organism>
<protein>
    <submittedName>
        <fullName evidence="1">DUF951 domain-containing protein</fullName>
    </submittedName>
</protein>
<accession>A0ABS1IXT4</accession>
<name>A0ABS1IXT4_9FIRM</name>
<dbReference type="Pfam" id="PF06107">
    <property type="entry name" value="DUF951"/>
    <property type="match status" value="1"/>
</dbReference>
<dbReference type="EMBL" id="JAEPRJ010000001">
    <property type="protein sequence ID" value="MBK5896642.1"/>
    <property type="molecule type" value="Genomic_DNA"/>
</dbReference>
<gene>
    <name evidence="1" type="ORF">JJN12_02420</name>
</gene>
<dbReference type="RefSeq" id="WP_208428202.1">
    <property type="nucleotide sequence ID" value="NZ_JAEPRJ010000001.1"/>
</dbReference>
<evidence type="ECO:0000313" key="1">
    <source>
        <dbReference type="EMBL" id="MBK5896642.1"/>
    </source>
</evidence>
<dbReference type="PANTHER" id="PTHR38455">
    <property type="entry name" value="HYPOTHETICAL CYTOSOLIC PROTEIN"/>
    <property type="match status" value="1"/>
</dbReference>
<dbReference type="Proteomes" id="UP000604730">
    <property type="component" value="Unassembled WGS sequence"/>
</dbReference>
<comment type="caution">
    <text evidence="1">The sequence shown here is derived from an EMBL/GenBank/DDBJ whole genome shotgun (WGS) entry which is preliminary data.</text>
</comment>
<sequence>MEINLDDVITLKKIHPCGSYDWKVIRTGMDIRLSCLGCGRQVMLPRKQVEKSAKKLVKASDA</sequence>
<keyword evidence="2" id="KW-1185">Reference proteome</keyword>
<dbReference type="PANTHER" id="PTHR38455:SF1">
    <property type="entry name" value="DUF951 DOMAIN-CONTAINING PROTEIN"/>
    <property type="match status" value="1"/>
</dbReference>
<proteinExistence type="predicted"/>
<dbReference type="PIRSF" id="PIRSF037263">
    <property type="entry name" value="DUF951_bac"/>
    <property type="match status" value="1"/>
</dbReference>